<dbReference type="SUPFAM" id="SSF88659">
    <property type="entry name" value="Sigma3 and sigma4 domains of RNA polymerase sigma factors"/>
    <property type="match status" value="1"/>
</dbReference>
<dbReference type="GO" id="GO:0006352">
    <property type="term" value="P:DNA-templated transcription initiation"/>
    <property type="evidence" value="ECO:0007669"/>
    <property type="project" value="InterPro"/>
</dbReference>
<dbReference type="GO" id="GO:0016987">
    <property type="term" value="F:sigma factor activity"/>
    <property type="evidence" value="ECO:0007669"/>
    <property type="project" value="UniProtKB-KW"/>
</dbReference>
<proteinExistence type="inferred from homology"/>
<dbReference type="EMBL" id="SHKN01000001">
    <property type="protein sequence ID" value="RZT95756.1"/>
    <property type="molecule type" value="Genomic_DNA"/>
</dbReference>
<dbReference type="Gene3D" id="1.10.1740.10">
    <property type="match status" value="1"/>
</dbReference>
<dbReference type="InterPro" id="IPR007627">
    <property type="entry name" value="RNA_pol_sigma70_r2"/>
</dbReference>
<evidence type="ECO:0000256" key="2">
    <source>
        <dbReference type="ARBA" id="ARBA00023015"/>
    </source>
</evidence>
<dbReference type="InterPro" id="IPR013324">
    <property type="entry name" value="RNA_pol_sigma_r3/r4-like"/>
</dbReference>
<dbReference type="InterPro" id="IPR014284">
    <property type="entry name" value="RNA_pol_sigma-70_dom"/>
</dbReference>
<reference evidence="8 9" key="1">
    <citation type="submission" date="2019-02" db="EMBL/GenBank/DDBJ databases">
        <title>Genomic Encyclopedia of Type Strains, Phase IV (KMG-IV): sequencing the most valuable type-strain genomes for metagenomic binning, comparative biology and taxonomic classification.</title>
        <authorList>
            <person name="Goeker M."/>
        </authorList>
    </citation>
    <scope>NUCLEOTIDE SEQUENCE [LARGE SCALE GENOMIC DNA]</scope>
    <source>
        <strain evidence="8 9">DSM 28825</strain>
    </source>
</reference>
<gene>
    <name evidence="8" type="ORF">EV201_0381</name>
</gene>
<dbReference type="Pfam" id="PF04542">
    <property type="entry name" value="Sigma70_r2"/>
    <property type="match status" value="1"/>
</dbReference>
<evidence type="ECO:0000313" key="8">
    <source>
        <dbReference type="EMBL" id="RZT95756.1"/>
    </source>
</evidence>
<evidence type="ECO:0000256" key="3">
    <source>
        <dbReference type="ARBA" id="ARBA00023082"/>
    </source>
</evidence>
<dbReference type="InterPro" id="IPR000838">
    <property type="entry name" value="RNA_pol_sigma70_ECF_CS"/>
</dbReference>
<dbReference type="SUPFAM" id="SSF88946">
    <property type="entry name" value="Sigma2 domain of RNA polymerase sigma factors"/>
    <property type="match status" value="1"/>
</dbReference>
<protein>
    <recommendedName>
        <fullName evidence="6">RNA polymerase sigma factor</fullName>
    </recommendedName>
</protein>
<keyword evidence="9" id="KW-1185">Reference proteome</keyword>
<dbReference type="PROSITE" id="PS01063">
    <property type="entry name" value="SIGMA70_ECF"/>
    <property type="match status" value="1"/>
</dbReference>
<dbReference type="AlphaFoldDB" id="A0A4Q7VI08"/>
<dbReference type="PANTHER" id="PTHR43133">
    <property type="entry name" value="RNA POLYMERASE ECF-TYPE SIGMA FACTO"/>
    <property type="match status" value="1"/>
</dbReference>
<dbReference type="InterPro" id="IPR036388">
    <property type="entry name" value="WH-like_DNA-bd_sf"/>
</dbReference>
<sequence length="183" mass="22168">MDKAFLETLVYLHTKDLYSWAFYNTLRTDIAEDLVQETFLTALEKIDQLKEDSSSKTWLFSILDLKIIDFYRTKLNSNGLPQTNELPIFFNQQKTWYSHKKPQFWHQNEKDVLKDEEFQFILTRCLETLPENWQTCVKLKYLSEKKGENIWQEMGINTTHFWQIVHRAKLKLRNCIETHWLKK</sequence>
<evidence type="ECO:0000256" key="5">
    <source>
        <dbReference type="ARBA" id="ARBA00023163"/>
    </source>
</evidence>
<dbReference type="GO" id="GO:0003677">
    <property type="term" value="F:DNA binding"/>
    <property type="evidence" value="ECO:0007669"/>
    <property type="project" value="UniProtKB-KW"/>
</dbReference>
<dbReference type="OrthoDB" id="9782108at2"/>
<name>A0A4Q7VI08_9BACT</name>
<comment type="caution">
    <text evidence="8">The sequence shown here is derived from an EMBL/GenBank/DDBJ whole genome shotgun (WGS) entry which is preliminary data.</text>
</comment>
<dbReference type="Proteomes" id="UP000293562">
    <property type="component" value="Unassembled WGS sequence"/>
</dbReference>
<keyword evidence="3 6" id="KW-0731">Sigma factor</keyword>
<keyword evidence="5 6" id="KW-0804">Transcription</keyword>
<accession>A0A4Q7VI08</accession>
<evidence type="ECO:0000256" key="6">
    <source>
        <dbReference type="RuleBase" id="RU000716"/>
    </source>
</evidence>
<keyword evidence="2 6" id="KW-0805">Transcription regulation</keyword>
<evidence type="ECO:0000259" key="7">
    <source>
        <dbReference type="Pfam" id="PF04542"/>
    </source>
</evidence>
<dbReference type="InterPro" id="IPR039425">
    <property type="entry name" value="RNA_pol_sigma-70-like"/>
</dbReference>
<dbReference type="Gene3D" id="1.10.10.10">
    <property type="entry name" value="Winged helix-like DNA-binding domain superfamily/Winged helix DNA-binding domain"/>
    <property type="match status" value="1"/>
</dbReference>
<dbReference type="PANTHER" id="PTHR43133:SF8">
    <property type="entry name" value="RNA POLYMERASE SIGMA FACTOR HI_1459-RELATED"/>
    <property type="match status" value="1"/>
</dbReference>
<evidence type="ECO:0000313" key="9">
    <source>
        <dbReference type="Proteomes" id="UP000293562"/>
    </source>
</evidence>
<dbReference type="InterPro" id="IPR013325">
    <property type="entry name" value="RNA_pol_sigma_r2"/>
</dbReference>
<keyword evidence="4 6" id="KW-0238">DNA-binding</keyword>
<comment type="similarity">
    <text evidence="1 6">Belongs to the sigma-70 factor family. ECF subfamily.</text>
</comment>
<organism evidence="8 9">
    <name type="scientific">Ancylomarina subtilis</name>
    <dbReference type="NCBI Taxonomy" id="1639035"/>
    <lineage>
        <taxon>Bacteria</taxon>
        <taxon>Pseudomonadati</taxon>
        <taxon>Bacteroidota</taxon>
        <taxon>Bacteroidia</taxon>
        <taxon>Marinilabiliales</taxon>
        <taxon>Marinifilaceae</taxon>
        <taxon>Ancylomarina</taxon>
    </lineage>
</organism>
<evidence type="ECO:0000256" key="1">
    <source>
        <dbReference type="ARBA" id="ARBA00010641"/>
    </source>
</evidence>
<feature type="domain" description="RNA polymerase sigma-70 region 2" evidence="7">
    <location>
        <begin position="13"/>
        <end position="73"/>
    </location>
</feature>
<dbReference type="RefSeq" id="WP_130305692.1">
    <property type="nucleotide sequence ID" value="NZ_SHKN01000001.1"/>
</dbReference>
<dbReference type="NCBIfam" id="TIGR02937">
    <property type="entry name" value="sigma70-ECF"/>
    <property type="match status" value="1"/>
</dbReference>
<evidence type="ECO:0000256" key="4">
    <source>
        <dbReference type="ARBA" id="ARBA00023125"/>
    </source>
</evidence>